<proteinExistence type="inferred from homology"/>
<protein>
    <submittedName>
        <fullName evidence="8">Acyl-CoA dehydrogenase family protein</fullName>
        <ecNumber evidence="8">1.-.-.-</ecNumber>
    </submittedName>
</protein>
<dbReference type="SUPFAM" id="SSF47203">
    <property type="entry name" value="Acyl-CoA dehydrogenase C-terminal domain-like"/>
    <property type="match status" value="1"/>
</dbReference>
<feature type="domain" description="Acyl-CoA dehydrogenase/oxidase N-terminal" evidence="7">
    <location>
        <begin position="9"/>
        <end position="88"/>
    </location>
</feature>
<feature type="domain" description="Acyl-CoA dehydrogenase/oxidase C-terminal" evidence="6">
    <location>
        <begin position="182"/>
        <end position="305"/>
    </location>
</feature>
<dbReference type="RefSeq" id="WP_339585796.1">
    <property type="nucleotide sequence ID" value="NZ_JBBHJZ010000001.1"/>
</dbReference>
<dbReference type="InterPro" id="IPR009100">
    <property type="entry name" value="AcylCoA_DH/oxidase_NM_dom_sf"/>
</dbReference>
<dbReference type="Pfam" id="PF00441">
    <property type="entry name" value="Acyl-CoA_dh_1"/>
    <property type="match status" value="1"/>
</dbReference>
<dbReference type="Pfam" id="PF02771">
    <property type="entry name" value="Acyl-CoA_dh_N"/>
    <property type="match status" value="1"/>
</dbReference>
<evidence type="ECO:0000259" key="6">
    <source>
        <dbReference type="Pfam" id="PF00441"/>
    </source>
</evidence>
<dbReference type="InterPro" id="IPR036250">
    <property type="entry name" value="AcylCo_DH-like_C"/>
</dbReference>
<evidence type="ECO:0000256" key="4">
    <source>
        <dbReference type="ARBA" id="ARBA00022827"/>
    </source>
</evidence>
<gene>
    <name evidence="8" type="ORF">WG901_04425</name>
</gene>
<organism evidence="8 9">
    <name type="scientific">Novosphingobium anseongense</name>
    <dbReference type="NCBI Taxonomy" id="3133436"/>
    <lineage>
        <taxon>Bacteria</taxon>
        <taxon>Pseudomonadati</taxon>
        <taxon>Pseudomonadota</taxon>
        <taxon>Alphaproteobacteria</taxon>
        <taxon>Sphingomonadales</taxon>
        <taxon>Sphingomonadaceae</taxon>
        <taxon>Novosphingobium</taxon>
    </lineage>
</organism>
<keyword evidence="5 8" id="KW-0560">Oxidoreductase</keyword>
<keyword evidence="3" id="KW-0285">Flavoprotein</keyword>
<evidence type="ECO:0000256" key="5">
    <source>
        <dbReference type="ARBA" id="ARBA00023002"/>
    </source>
</evidence>
<sequence length="319" mass="33121">MYLAPDGHEVEIAEAAAAFVAQALPIARLHTPGSADLAANARARFGEMGWFALAVPESGGGSGLSAVEHALFFREAGRQCAPVDLLAQCLAANLTGDADIVSGKQGVALLVADGAAWRLIGAADSALALQVTRDEAVLYPLAGVTTTARPALDPANSLGVVSTLPDSVERLAGDHVWQLGQLGTAAMLLGVAEAALDLIVDYAKIRETFGRKIGSWQAVRHPCADLAVRIEAARAQLWYAAAATKEARADAATHLDVAKHLANCAALAATDTTIQLHGGIGVTDEHDAHLLLKHALLLSRLFGAKRALLGRVLHAGLED</sequence>
<evidence type="ECO:0000256" key="1">
    <source>
        <dbReference type="ARBA" id="ARBA00001974"/>
    </source>
</evidence>
<evidence type="ECO:0000256" key="3">
    <source>
        <dbReference type="ARBA" id="ARBA00022630"/>
    </source>
</evidence>
<comment type="cofactor">
    <cofactor evidence="1">
        <name>FAD</name>
        <dbReference type="ChEBI" id="CHEBI:57692"/>
    </cofactor>
</comment>
<dbReference type="EC" id="1.-.-.-" evidence="8"/>
<dbReference type="PANTHER" id="PTHR43884:SF20">
    <property type="entry name" value="ACYL-COA DEHYDROGENASE FADE28"/>
    <property type="match status" value="1"/>
</dbReference>
<dbReference type="GO" id="GO:0016491">
    <property type="term" value="F:oxidoreductase activity"/>
    <property type="evidence" value="ECO:0007669"/>
    <property type="project" value="UniProtKB-KW"/>
</dbReference>
<dbReference type="SUPFAM" id="SSF56645">
    <property type="entry name" value="Acyl-CoA dehydrogenase NM domain-like"/>
    <property type="match status" value="1"/>
</dbReference>
<name>A0ABU8RSA4_9SPHN</name>
<dbReference type="Gene3D" id="1.20.140.10">
    <property type="entry name" value="Butyryl-CoA Dehydrogenase, subunit A, domain 3"/>
    <property type="match status" value="1"/>
</dbReference>
<dbReference type="Proteomes" id="UP001361239">
    <property type="component" value="Unassembled WGS sequence"/>
</dbReference>
<keyword evidence="4" id="KW-0274">FAD</keyword>
<evidence type="ECO:0000313" key="8">
    <source>
        <dbReference type="EMBL" id="MEJ5975867.1"/>
    </source>
</evidence>
<dbReference type="InterPro" id="IPR037069">
    <property type="entry name" value="AcylCoA_DH/ox_N_sf"/>
</dbReference>
<evidence type="ECO:0000313" key="9">
    <source>
        <dbReference type="Proteomes" id="UP001361239"/>
    </source>
</evidence>
<comment type="similarity">
    <text evidence="2">Belongs to the acyl-CoA dehydrogenase family.</text>
</comment>
<comment type="caution">
    <text evidence="8">The sequence shown here is derived from an EMBL/GenBank/DDBJ whole genome shotgun (WGS) entry which is preliminary data.</text>
</comment>
<evidence type="ECO:0000256" key="2">
    <source>
        <dbReference type="ARBA" id="ARBA00009347"/>
    </source>
</evidence>
<evidence type="ECO:0000259" key="7">
    <source>
        <dbReference type="Pfam" id="PF02771"/>
    </source>
</evidence>
<accession>A0ABU8RSA4</accession>
<reference evidence="8 9" key="1">
    <citation type="submission" date="2024-03" db="EMBL/GenBank/DDBJ databases">
        <authorList>
            <person name="Jo J.-H."/>
        </authorList>
    </citation>
    <scope>NUCLEOTIDE SEQUENCE [LARGE SCALE GENOMIC DNA]</scope>
    <source>
        <strain evidence="8 9">PS1R-30</strain>
    </source>
</reference>
<dbReference type="EMBL" id="JBBHJZ010000001">
    <property type="protein sequence ID" value="MEJ5975867.1"/>
    <property type="molecule type" value="Genomic_DNA"/>
</dbReference>
<dbReference type="InterPro" id="IPR013786">
    <property type="entry name" value="AcylCoA_DH/ox_N"/>
</dbReference>
<keyword evidence="9" id="KW-1185">Reference proteome</keyword>
<dbReference type="Gene3D" id="1.10.540.10">
    <property type="entry name" value="Acyl-CoA dehydrogenase/oxidase, N-terminal domain"/>
    <property type="match status" value="1"/>
</dbReference>
<dbReference type="InterPro" id="IPR009075">
    <property type="entry name" value="AcylCo_DH/oxidase_C"/>
</dbReference>
<dbReference type="PANTHER" id="PTHR43884">
    <property type="entry name" value="ACYL-COA DEHYDROGENASE"/>
    <property type="match status" value="1"/>
</dbReference>